<dbReference type="Gene3D" id="3.40.50.410">
    <property type="entry name" value="von Willebrand factor, type A domain"/>
    <property type="match status" value="1"/>
</dbReference>
<keyword evidence="4" id="KW-1185">Reference proteome</keyword>
<dbReference type="Proteomes" id="UP000509510">
    <property type="component" value="Chromosome V"/>
</dbReference>
<gene>
    <name evidence="3" type="ORF">TRUGW13939_09202</name>
</gene>
<protein>
    <recommendedName>
        <fullName evidence="2">VWFA domain-containing protein</fullName>
    </recommendedName>
</protein>
<dbReference type="GeneID" id="55996686"/>
<accession>A0A7H8R762</accession>
<dbReference type="KEGG" id="trg:TRUGW13939_09202"/>
<dbReference type="EMBL" id="CP055902">
    <property type="protein sequence ID" value="QKX62046.1"/>
    <property type="molecule type" value="Genomic_DNA"/>
</dbReference>
<dbReference type="PROSITE" id="PS50234">
    <property type="entry name" value="VWFA"/>
    <property type="match status" value="1"/>
</dbReference>
<evidence type="ECO:0000313" key="4">
    <source>
        <dbReference type="Proteomes" id="UP000509510"/>
    </source>
</evidence>
<dbReference type="SUPFAM" id="SSF53300">
    <property type="entry name" value="vWA-like"/>
    <property type="match status" value="1"/>
</dbReference>
<feature type="domain" description="VWFA" evidence="2">
    <location>
        <begin position="103"/>
        <end position="276"/>
    </location>
</feature>
<feature type="region of interest" description="Disordered" evidence="1">
    <location>
        <begin position="1"/>
        <end position="92"/>
    </location>
</feature>
<dbReference type="AlphaFoldDB" id="A0A7H8R762"/>
<feature type="compositionally biased region" description="Polar residues" evidence="1">
    <location>
        <begin position="30"/>
        <end position="58"/>
    </location>
</feature>
<evidence type="ECO:0000259" key="2">
    <source>
        <dbReference type="PROSITE" id="PS50234"/>
    </source>
</evidence>
<dbReference type="OrthoDB" id="2142040at2759"/>
<dbReference type="RefSeq" id="XP_035348220.1">
    <property type="nucleotide sequence ID" value="XM_035492327.1"/>
</dbReference>
<evidence type="ECO:0000313" key="3">
    <source>
        <dbReference type="EMBL" id="QKX62046.1"/>
    </source>
</evidence>
<dbReference type="PANTHER" id="PTHR34706">
    <property type="entry name" value="SLR1338 PROTEIN"/>
    <property type="match status" value="1"/>
</dbReference>
<name>A0A7H8R762_TALRU</name>
<feature type="compositionally biased region" description="Polar residues" evidence="1">
    <location>
        <begin position="1"/>
        <end position="11"/>
    </location>
</feature>
<proteinExistence type="predicted"/>
<dbReference type="InterPro" id="IPR036465">
    <property type="entry name" value="vWFA_dom_sf"/>
</dbReference>
<dbReference type="PANTHER" id="PTHR34706:SF1">
    <property type="entry name" value="VWFA DOMAIN-CONTAINING PROTEIN"/>
    <property type="match status" value="1"/>
</dbReference>
<feature type="compositionally biased region" description="Polar residues" evidence="1">
    <location>
        <begin position="78"/>
        <end position="89"/>
    </location>
</feature>
<organism evidence="3 4">
    <name type="scientific">Talaromyces rugulosus</name>
    <name type="common">Penicillium rugulosum</name>
    <dbReference type="NCBI Taxonomy" id="121627"/>
    <lineage>
        <taxon>Eukaryota</taxon>
        <taxon>Fungi</taxon>
        <taxon>Dikarya</taxon>
        <taxon>Ascomycota</taxon>
        <taxon>Pezizomycotina</taxon>
        <taxon>Eurotiomycetes</taxon>
        <taxon>Eurotiomycetidae</taxon>
        <taxon>Eurotiales</taxon>
        <taxon>Trichocomaceae</taxon>
        <taxon>Talaromyces</taxon>
        <taxon>Talaromyces sect. Islandici</taxon>
    </lineage>
</organism>
<sequence length="344" mass="37752">MHRQFGSSGRNKSPRKDNDMLSPSGASYFASPSSHGFSSANIFPSNSSEYTSRGQEQVPSAPPPYSEISRDAPMTPATKVTPTPSTQNIDSDDSKFSWLGKFDTIFLVDDSGSMIGERWRQTGAAISAIAPICTKYDPDGIDIYFLNHRNWSHPSSGYLNVKSASDVEKIFSSVQPGGGTFVGERLRNILFPYLERVKTMTQAEKDSFGNLKDPSLDVRPIVIISITDGDFKDDVTTVVKNAAMDLGEYKAKGNQVGIQFVQVGNDSSARRALKALDDELAKTPKGEKKIRDIVDTVPWKQSSKEHFNGDYLLKIVLGAVNKSLDNQEVGRQKGRLLSRVFGLA</sequence>
<reference evidence="4" key="1">
    <citation type="submission" date="2020-06" db="EMBL/GenBank/DDBJ databases">
        <title>A chromosome-scale genome assembly of Talaromyces rugulosus W13939.</title>
        <authorList>
            <person name="Wang B."/>
            <person name="Guo L."/>
            <person name="Ye K."/>
            <person name="Wang L."/>
        </authorList>
    </citation>
    <scope>NUCLEOTIDE SEQUENCE [LARGE SCALE GENOMIC DNA]</scope>
    <source>
        <strain evidence="4">W13939</strain>
    </source>
</reference>
<dbReference type="InterPro" id="IPR002035">
    <property type="entry name" value="VWF_A"/>
</dbReference>
<evidence type="ECO:0000256" key="1">
    <source>
        <dbReference type="SAM" id="MobiDB-lite"/>
    </source>
</evidence>